<dbReference type="EMBL" id="JSZA02000047">
    <property type="protein sequence ID" value="KHD08547.1"/>
    <property type="molecule type" value="Genomic_DNA"/>
</dbReference>
<sequence>MITTHLLEEKEKTQKKLAKEAQYDVWKYMENTHKSVFEAQKKYGLTLKYGNGGSLEPLFKQPA</sequence>
<dbReference type="Proteomes" id="UP000030428">
    <property type="component" value="Unassembled WGS sequence"/>
</dbReference>
<evidence type="ECO:0000313" key="1">
    <source>
        <dbReference type="EMBL" id="KHD08547.1"/>
    </source>
</evidence>
<proteinExistence type="predicted"/>
<accession>A0A0A6PE16</accession>
<name>A0A0A6PE16_9GAMM</name>
<keyword evidence="2" id="KW-1185">Reference proteome</keyword>
<dbReference type="AlphaFoldDB" id="A0A0A6PE16"/>
<protein>
    <submittedName>
        <fullName evidence="1">Uncharacterized protein</fullName>
    </submittedName>
</protein>
<gene>
    <name evidence="1" type="ORF">PN36_14065</name>
</gene>
<organism evidence="1 2">
    <name type="scientific">Candidatus Thiomargarita nelsonii</name>
    <dbReference type="NCBI Taxonomy" id="1003181"/>
    <lineage>
        <taxon>Bacteria</taxon>
        <taxon>Pseudomonadati</taxon>
        <taxon>Pseudomonadota</taxon>
        <taxon>Gammaproteobacteria</taxon>
        <taxon>Thiotrichales</taxon>
        <taxon>Thiotrichaceae</taxon>
        <taxon>Thiomargarita</taxon>
    </lineage>
</organism>
<evidence type="ECO:0000313" key="2">
    <source>
        <dbReference type="Proteomes" id="UP000030428"/>
    </source>
</evidence>
<comment type="caution">
    <text evidence="1">The sequence shown here is derived from an EMBL/GenBank/DDBJ whole genome shotgun (WGS) entry which is preliminary data.</text>
</comment>
<reference evidence="1 2" key="1">
    <citation type="journal article" date="2016" name="Front. Microbiol.">
        <title>Single-Cell (Meta-)Genomics of a Dimorphic Candidatus Thiomargarita nelsonii Reveals Genomic Plasticity.</title>
        <authorList>
            <person name="Flood B.E."/>
            <person name="Fliss P."/>
            <person name="Jones D.S."/>
            <person name="Dick G.J."/>
            <person name="Jain S."/>
            <person name="Kaster A.K."/>
            <person name="Winkel M."/>
            <person name="Mussmann M."/>
            <person name="Bailey J."/>
        </authorList>
    </citation>
    <scope>NUCLEOTIDE SEQUENCE [LARGE SCALE GENOMIC DNA]</scope>
    <source>
        <strain evidence="1">Hydrate Ridge</strain>
    </source>
</reference>